<evidence type="ECO:0000313" key="4">
    <source>
        <dbReference type="EMBL" id="AGA91672.1"/>
    </source>
</evidence>
<keyword evidence="2" id="KW-0472">Membrane</keyword>
<dbReference type="STRING" id="765912.Thimo_2981"/>
<dbReference type="InterPro" id="IPR022271">
    <property type="entry name" value="Lipocalin_ApoD"/>
</dbReference>
<dbReference type="SUPFAM" id="SSF50814">
    <property type="entry name" value="Lipocalins"/>
    <property type="match status" value="1"/>
</dbReference>
<dbReference type="Gene3D" id="2.40.128.20">
    <property type="match status" value="1"/>
</dbReference>
<dbReference type="InterPro" id="IPR012674">
    <property type="entry name" value="Calycin"/>
</dbReference>
<keyword evidence="2" id="KW-0449">Lipoprotein</keyword>
<dbReference type="RefSeq" id="WP_015281803.1">
    <property type="nucleotide sequence ID" value="NC_019940.1"/>
</dbReference>
<dbReference type="PROSITE" id="PS00213">
    <property type="entry name" value="LIPOCALIN"/>
    <property type="match status" value="1"/>
</dbReference>
<dbReference type="KEGG" id="tmb:Thimo_2981"/>
<gene>
    <name evidence="4" type="ORF">Thimo_2981</name>
</gene>
<dbReference type="GO" id="GO:0009279">
    <property type="term" value="C:cell outer membrane"/>
    <property type="evidence" value="ECO:0007669"/>
    <property type="project" value="UniProtKB-SubCell"/>
</dbReference>
<feature type="signal peptide" evidence="2">
    <location>
        <begin position="1"/>
        <end position="27"/>
    </location>
</feature>
<evidence type="ECO:0000256" key="2">
    <source>
        <dbReference type="PIRNR" id="PIRNR036893"/>
    </source>
</evidence>
<dbReference type="Proteomes" id="UP000010816">
    <property type="component" value="Chromosome"/>
</dbReference>
<protein>
    <recommendedName>
        <fullName evidence="2">Outer membrane lipoprotein Blc</fullName>
    </recommendedName>
</protein>
<dbReference type="InterPro" id="IPR047202">
    <property type="entry name" value="Lipocalin_Blc-like_dom"/>
</dbReference>
<sequence length="188" mass="21026">MTNSKPSPCRHLLLFYALILLAGRAAADGPPATVDDLDVQRYAGRWYEIALLPNRFQNGCARDTNATYGLREDGLISVTNRCVTAAGNWVSITGVARPKHPGDNAKLKVSFFGLFGLRLWLGDYWVMEVGEDYDYALVGHPTRRWGWILARDPNPPAARVEAWLERLRAFGYDPDKFVLTKQTSGAKQ</sequence>
<keyword evidence="2" id="KW-0732">Signal</keyword>
<dbReference type="PANTHER" id="PTHR10612">
    <property type="entry name" value="APOLIPOPROTEIN D"/>
    <property type="match status" value="1"/>
</dbReference>
<dbReference type="OrthoDB" id="9793905at2"/>
<dbReference type="GO" id="GO:0008289">
    <property type="term" value="F:lipid binding"/>
    <property type="evidence" value="ECO:0007669"/>
    <property type="project" value="UniProtKB-UniRule"/>
</dbReference>
<dbReference type="HOGENOM" id="CLU_068449_3_1_6"/>
<evidence type="ECO:0000313" key="5">
    <source>
        <dbReference type="Proteomes" id="UP000010816"/>
    </source>
</evidence>
<evidence type="ECO:0000259" key="3">
    <source>
        <dbReference type="Pfam" id="PF08212"/>
    </source>
</evidence>
<dbReference type="PATRIC" id="fig|765912.4.peg.2917"/>
<evidence type="ECO:0000256" key="1">
    <source>
        <dbReference type="ARBA" id="ARBA00006889"/>
    </source>
</evidence>
<feature type="domain" description="Lipocalin/cytosolic fatty-acid binding" evidence="3">
    <location>
        <begin position="37"/>
        <end position="182"/>
    </location>
</feature>
<keyword evidence="2" id="KW-0446">Lipid-binding</keyword>
<dbReference type="PANTHER" id="PTHR10612:SF34">
    <property type="entry name" value="APOLIPOPROTEIN D"/>
    <property type="match status" value="1"/>
</dbReference>
<dbReference type="GO" id="GO:0006950">
    <property type="term" value="P:response to stress"/>
    <property type="evidence" value="ECO:0007669"/>
    <property type="project" value="UniProtKB-ARBA"/>
</dbReference>
<reference evidence="4 5" key="1">
    <citation type="submission" date="2011-09" db="EMBL/GenBank/DDBJ databases">
        <title>Complete sequence of chromosome of Thioflavicoccus mobilis 8321.</title>
        <authorList>
            <consortium name="US DOE Joint Genome Institute"/>
            <person name="Lucas S."/>
            <person name="Han J."/>
            <person name="Lapidus A."/>
            <person name="Cheng J.-F."/>
            <person name="Goodwin L."/>
            <person name="Pitluck S."/>
            <person name="Peters L."/>
            <person name="Ovchinnikova G."/>
            <person name="Lu M."/>
            <person name="Detter J.C."/>
            <person name="Han C."/>
            <person name="Tapia R."/>
            <person name="Land M."/>
            <person name="Hauser L."/>
            <person name="Kyrpides N."/>
            <person name="Ivanova N."/>
            <person name="Pagani I."/>
            <person name="Vogl K."/>
            <person name="Liu Z."/>
            <person name="Imhoff J."/>
            <person name="Thiel V."/>
            <person name="Frigaard N.-U."/>
            <person name="Bryant D."/>
            <person name="Woyke T."/>
        </authorList>
    </citation>
    <scope>NUCLEOTIDE SEQUENCE [LARGE SCALE GENOMIC DNA]</scope>
    <source>
        <strain evidence="4 5">8321</strain>
    </source>
</reference>
<comment type="subunit">
    <text evidence="2">Homodimer.</text>
</comment>
<dbReference type="eggNOG" id="COG3040">
    <property type="taxonomic scope" value="Bacteria"/>
</dbReference>
<keyword evidence="5" id="KW-1185">Reference proteome</keyword>
<comment type="function">
    <text evidence="2">Involved in the storage or transport of lipids necessary for membrane maintenance under stressful conditions. Displays a binding preference for lysophospholipids.</text>
</comment>
<accession>L0H0T8</accession>
<comment type="similarity">
    <text evidence="1 2">Belongs to the calycin superfamily. Lipocalin family.</text>
</comment>
<feature type="chain" id="PRO_5013435504" description="Outer membrane lipoprotein Blc" evidence="2">
    <location>
        <begin position="28"/>
        <end position="188"/>
    </location>
</feature>
<dbReference type="CDD" id="cd19438">
    <property type="entry name" value="lipocalin_Blc-like"/>
    <property type="match status" value="1"/>
</dbReference>
<dbReference type="InterPro" id="IPR022272">
    <property type="entry name" value="Lipocalin_CS"/>
</dbReference>
<dbReference type="EMBL" id="CP003051">
    <property type="protein sequence ID" value="AGA91672.1"/>
    <property type="molecule type" value="Genomic_DNA"/>
</dbReference>
<comment type="subcellular location">
    <subcellularLocation>
        <location evidence="2">Cell outer membrane</location>
    </subcellularLocation>
</comment>
<proteinExistence type="inferred from homology"/>
<dbReference type="Pfam" id="PF08212">
    <property type="entry name" value="Lipocalin_2"/>
    <property type="match status" value="1"/>
</dbReference>
<name>L0H0T8_9GAMM</name>
<dbReference type="InterPro" id="IPR000566">
    <property type="entry name" value="Lipocln_cytosolic_FA-bd_dom"/>
</dbReference>
<dbReference type="PIRSF" id="PIRSF036893">
    <property type="entry name" value="Lipocalin_ApoD"/>
    <property type="match status" value="1"/>
</dbReference>
<dbReference type="AlphaFoldDB" id="L0H0T8"/>
<keyword evidence="2" id="KW-0998">Cell outer membrane</keyword>
<organism evidence="4 5">
    <name type="scientific">Thioflavicoccus mobilis 8321</name>
    <dbReference type="NCBI Taxonomy" id="765912"/>
    <lineage>
        <taxon>Bacteria</taxon>
        <taxon>Pseudomonadati</taxon>
        <taxon>Pseudomonadota</taxon>
        <taxon>Gammaproteobacteria</taxon>
        <taxon>Chromatiales</taxon>
        <taxon>Chromatiaceae</taxon>
        <taxon>Thioflavicoccus</taxon>
    </lineage>
</organism>